<gene>
    <name evidence="2" type="ORF">MNBD_ALPHA09-1476</name>
</gene>
<reference evidence="2" key="1">
    <citation type="submission" date="2018-06" db="EMBL/GenBank/DDBJ databases">
        <authorList>
            <person name="Zhirakovskaya E."/>
        </authorList>
    </citation>
    <scope>NUCLEOTIDE SEQUENCE</scope>
</reference>
<evidence type="ECO:0000313" key="2">
    <source>
        <dbReference type="EMBL" id="VAW11871.1"/>
    </source>
</evidence>
<dbReference type="EMBL" id="UOEM01000036">
    <property type="protein sequence ID" value="VAW11871.1"/>
    <property type="molecule type" value="Genomic_DNA"/>
</dbReference>
<protein>
    <submittedName>
        <fullName evidence="2">Formate dehydrogenase-specific chaperone</fullName>
    </submittedName>
</protein>
<proteinExistence type="predicted"/>
<dbReference type="AlphaFoldDB" id="A0A3B0SZH1"/>
<dbReference type="InterPro" id="IPR050289">
    <property type="entry name" value="TorD/DmsD_chaperones"/>
</dbReference>
<dbReference type="PANTHER" id="PTHR34227">
    <property type="entry name" value="CHAPERONE PROTEIN YCDY"/>
    <property type="match status" value="1"/>
</dbReference>
<keyword evidence="1" id="KW-0143">Chaperone</keyword>
<accession>A0A3B0SZH1</accession>
<dbReference type="PANTHER" id="PTHR34227:SF1">
    <property type="entry name" value="DIMETHYL SULFOXIDE REDUCTASE CHAPERONE-RELATED"/>
    <property type="match status" value="1"/>
</dbReference>
<name>A0A3B0SZH1_9ZZZZ</name>
<dbReference type="Pfam" id="PF02613">
    <property type="entry name" value="Nitrate_red_del"/>
    <property type="match status" value="1"/>
</dbReference>
<organism evidence="2">
    <name type="scientific">hydrothermal vent metagenome</name>
    <dbReference type="NCBI Taxonomy" id="652676"/>
    <lineage>
        <taxon>unclassified sequences</taxon>
        <taxon>metagenomes</taxon>
        <taxon>ecological metagenomes</taxon>
    </lineage>
</organism>
<dbReference type="Gene3D" id="1.10.3480.10">
    <property type="entry name" value="TorD-like"/>
    <property type="match status" value="1"/>
</dbReference>
<dbReference type="SUPFAM" id="SSF89155">
    <property type="entry name" value="TorD-like"/>
    <property type="match status" value="1"/>
</dbReference>
<evidence type="ECO:0000256" key="1">
    <source>
        <dbReference type="ARBA" id="ARBA00023186"/>
    </source>
</evidence>
<dbReference type="InterPro" id="IPR036411">
    <property type="entry name" value="TorD-like_sf"/>
</dbReference>
<dbReference type="InterPro" id="IPR020945">
    <property type="entry name" value="DMSO/NO3_reduct_chaperone"/>
</dbReference>
<sequence>MAIEKAAVSAAQSEVPEEDQLRANLYNYLGRCLVGPPDAGLLAVTADFIGDDTEIGQAMAALARLARNVDPGSIGREYHDLFIGVGRGELVPFASYYLTGFLHEKPLAKLRGTMGELGIARSPDVKEPEDHIGSLMEMMAGLITGKFGAPADIEVQKAFFATHVETWAAHFFKDLEAAKASVFYQPIGRLGVAYMGIEAQAFSMS</sequence>